<feature type="signal peptide" evidence="3">
    <location>
        <begin position="1"/>
        <end position="20"/>
    </location>
</feature>
<dbReference type="PROSITE" id="PS00430">
    <property type="entry name" value="TONB_DEPENDENT_REC_1"/>
    <property type="match status" value="1"/>
</dbReference>
<feature type="chain" id="PRO_5039575258" description="Gram-positive cocci surface proteins LPxTG domain-containing protein" evidence="3">
    <location>
        <begin position="21"/>
        <end position="200"/>
    </location>
</feature>
<protein>
    <recommendedName>
        <fullName evidence="6">Gram-positive cocci surface proteins LPxTG domain-containing protein</fullName>
    </recommendedName>
</protein>
<keyword evidence="2" id="KW-0472">Membrane</keyword>
<evidence type="ECO:0000256" key="1">
    <source>
        <dbReference type="SAM" id="MobiDB-lite"/>
    </source>
</evidence>
<reference evidence="4 5" key="1">
    <citation type="submission" date="2018-05" db="EMBL/GenBank/DDBJ databases">
        <title>Evolution of GPA BGCs.</title>
        <authorList>
            <person name="Waglechner N."/>
            <person name="Wright G.D."/>
        </authorList>
    </citation>
    <scope>NUCLEOTIDE SEQUENCE [LARGE SCALE GENOMIC DNA]</scope>
    <source>
        <strain evidence="4 5">A82846</strain>
    </source>
</reference>
<feature type="region of interest" description="Disordered" evidence="1">
    <location>
        <begin position="117"/>
        <end position="166"/>
    </location>
</feature>
<evidence type="ECO:0000256" key="2">
    <source>
        <dbReference type="SAM" id="Phobius"/>
    </source>
</evidence>
<keyword evidence="2" id="KW-0812">Transmembrane</keyword>
<comment type="caution">
    <text evidence="4">The sequence shown here is derived from an EMBL/GenBank/DDBJ whole genome shotgun (WGS) entry which is preliminary data.</text>
</comment>
<evidence type="ECO:0000313" key="5">
    <source>
        <dbReference type="Proteomes" id="UP000287547"/>
    </source>
</evidence>
<keyword evidence="2" id="KW-1133">Transmembrane helix</keyword>
<feature type="compositionally biased region" description="Basic and acidic residues" evidence="1">
    <location>
        <begin position="141"/>
        <end position="153"/>
    </location>
</feature>
<gene>
    <name evidence="4" type="ORF">DMH04_39705</name>
</gene>
<dbReference type="AlphaFoldDB" id="A0A428YX50"/>
<accession>A0A428YX50</accession>
<evidence type="ECO:0000313" key="4">
    <source>
        <dbReference type="EMBL" id="RSM74584.1"/>
    </source>
</evidence>
<dbReference type="InterPro" id="IPR010916">
    <property type="entry name" value="TonB_box_CS"/>
</dbReference>
<evidence type="ECO:0008006" key="6">
    <source>
        <dbReference type="Google" id="ProtNLM"/>
    </source>
</evidence>
<dbReference type="EMBL" id="QHKI01000051">
    <property type="protein sequence ID" value="RSM74584.1"/>
    <property type="molecule type" value="Genomic_DNA"/>
</dbReference>
<keyword evidence="3" id="KW-0732">Signal</keyword>
<evidence type="ECO:0000256" key="3">
    <source>
        <dbReference type="SAM" id="SignalP"/>
    </source>
</evidence>
<feature type="transmembrane region" description="Helical" evidence="2">
    <location>
        <begin position="175"/>
        <end position="194"/>
    </location>
</feature>
<feature type="compositionally biased region" description="Low complexity" evidence="1">
    <location>
        <begin position="118"/>
        <end position="133"/>
    </location>
</feature>
<dbReference type="Proteomes" id="UP000287547">
    <property type="component" value="Unassembled WGS sequence"/>
</dbReference>
<dbReference type="OrthoDB" id="3690603at2"/>
<proteinExistence type="predicted"/>
<sequence length="200" mass="20381">MRKKTFFGSVALGIAGLALAAPMASASTAKGAIYFDKGVVNQGDTVQVTATCDAPGVRYVQVKSDILEPATLNRASAGTFSGTAKVKANAVPGGYPAGFYCVDSWINTVLIVRDVQDKPSATPKPKPTTSKPATPKPAPAKTKEAQVEVKPKGAADTGEGDVVAAPVQQDSDTGLYVLGGAGLLAAGGAGAFFLRRRSRA</sequence>
<dbReference type="RefSeq" id="WP_051792985.1">
    <property type="nucleotide sequence ID" value="NZ_QHKI01000051.1"/>
</dbReference>
<name>A0A428YX50_KIBAR</name>
<organism evidence="4 5">
    <name type="scientific">Kibdelosporangium aridum</name>
    <dbReference type="NCBI Taxonomy" id="2030"/>
    <lineage>
        <taxon>Bacteria</taxon>
        <taxon>Bacillati</taxon>
        <taxon>Actinomycetota</taxon>
        <taxon>Actinomycetes</taxon>
        <taxon>Pseudonocardiales</taxon>
        <taxon>Pseudonocardiaceae</taxon>
        <taxon>Kibdelosporangium</taxon>
    </lineage>
</organism>